<proteinExistence type="predicted"/>
<feature type="transmembrane region" description="Helical" evidence="2">
    <location>
        <begin position="106"/>
        <end position="127"/>
    </location>
</feature>
<organism evidence="3 4">
    <name type="scientific">Rhodococcus sovatensis</name>
    <dbReference type="NCBI Taxonomy" id="1805840"/>
    <lineage>
        <taxon>Bacteria</taxon>
        <taxon>Bacillati</taxon>
        <taxon>Actinomycetota</taxon>
        <taxon>Actinomycetes</taxon>
        <taxon>Mycobacteriales</taxon>
        <taxon>Nocardiaceae</taxon>
        <taxon>Rhodococcus</taxon>
    </lineage>
</organism>
<dbReference type="SUPFAM" id="SSF53474">
    <property type="entry name" value="alpha/beta-Hydrolases"/>
    <property type="match status" value="1"/>
</dbReference>
<feature type="transmembrane region" description="Helical" evidence="2">
    <location>
        <begin position="13"/>
        <end position="31"/>
    </location>
</feature>
<evidence type="ECO:0000313" key="3">
    <source>
        <dbReference type="EMBL" id="WXG70614.1"/>
    </source>
</evidence>
<dbReference type="InterPro" id="IPR000801">
    <property type="entry name" value="Esterase-like"/>
</dbReference>
<keyword evidence="4" id="KW-1185">Reference proteome</keyword>
<reference evidence="3 4" key="1">
    <citation type="submission" date="2024-03" db="EMBL/GenBank/DDBJ databases">
        <title>Natural products discovery in diverse microorganisms through a two-stage MS feature dereplication strategy.</title>
        <authorList>
            <person name="Zhang R."/>
        </authorList>
    </citation>
    <scope>NUCLEOTIDE SEQUENCE [LARGE SCALE GENOMIC DNA]</scope>
    <source>
        <strain evidence="3 4">18930</strain>
    </source>
</reference>
<feature type="region of interest" description="Disordered" evidence="1">
    <location>
        <begin position="145"/>
        <end position="178"/>
    </location>
</feature>
<dbReference type="EMBL" id="CP147846">
    <property type="protein sequence ID" value="WXG70614.1"/>
    <property type="molecule type" value="Genomic_DNA"/>
</dbReference>
<dbReference type="GO" id="GO:0016787">
    <property type="term" value="F:hydrolase activity"/>
    <property type="evidence" value="ECO:0007669"/>
    <property type="project" value="UniProtKB-KW"/>
</dbReference>
<dbReference type="Gene3D" id="3.40.50.1820">
    <property type="entry name" value="alpha/beta hydrolase"/>
    <property type="match status" value="1"/>
</dbReference>
<evidence type="ECO:0000313" key="4">
    <source>
        <dbReference type="Proteomes" id="UP001432000"/>
    </source>
</evidence>
<gene>
    <name evidence="3" type="ORF">WDS16_09015</name>
</gene>
<keyword evidence="2" id="KW-1133">Transmembrane helix</keyword>
<keyword evidence="2" id="KW-0812">Transmembrane</keyword>
<dbReference type="RefSeq" id="WP_338892134.1">
    <property type="nucleotide sequence ID" value="NZ_CP147846.1"/>
</dbReference>
<dbReference type="InterPro" id="IPR050583">
    <property type="entry name" value="Mycobacterial_A85_antigen"/>
</dbReference>
<keyword evidence="3" id="KW-0378">Hydrolase</keyword>
<dbReference type="Proteomes" id="UP001432000">
    <property type="component" value="Chromosome"/>
</dbReference>
<evidence type="ECO:0000256" key="2">
    <source>
        <dbReference type="SAM" id="Phobius"/>
    </source>
</evidence>
<dbReference type="InterPro" id="IPR029058">
    <property type="entry name" value="AB_hydrolase_fold"/>
</dbReference>
<evidence type="ECO:0000256" key="1">
    <source>
        <dbReference type="SAM" id="MobiDB-lite"/>
    </source>
</evidence>
<keyword evidence="2" id="KW-0472">Membrane</keyword>
<feature type="transmembrane region" description="Helical" evidence="2">
    <location>
        <begin position="38"/>
        <end position="60"/>
    </location>
</feature>
<accession>A0ABZ2PN90</accession>
<feature type="transmembrane region" description="Helical" evidence="2">
    <location>
        <begin position="75"/>
        <end position="94"/>
    </location>
</feature>
<dbReference type="PANTHER" id="PTHR48098:SF1">
    <property type="entry name" value="DIACYLGLYCEROL ACYLTRANSFERASE_MYCOLYLTRANSFERASE AG85A"/>
    <property type="match status" value="1"/>
</dbReference>
<name>A0ABZ2PN90_9NOCA</name>
<dbReference type="PANTHER" id="PTHR48098">
    <property type="entry name" value="ENTEROCHELIN ESTERASE-RELATED"/>
    <property type="match status" value="1"/>
</dbReference>
<protein>
    <submittedName>
        <fullName evidence="3">Alpha/beta hydrolase-fold protein</fullName>
    </submittedName>
</protein>
<sequence>MNWVVSLSLVSDTTSWVTVFLGLLGAIWLVICSKRWYLLRALPICIALATVLAMALYFIVEKVWRPFPDPIEPEIYAWIGVALGAVALVVPRVMASGRTLTKVVSVVAAILVVVAASAQINLVFSAYPTLGTLVGVEDVDRVDLGELPGPQSDPVTGDPLDSAWSAPESMPTEGKLTSVSIPPTASGFSARPAEVYLPPAYFTDPRPLLPVLVLLAGQPGEPEDWLNGGMLANTMDAFARDHAGLAPVVVVADGTGSTLANPLCVDSPLGNVDTYLSKDVPDWINSTLQVNPDRRSWIIGGLSYGGTCSIQLATNHPDVYPTFLDLSGQAEPTLGDRGRTVADAFGGNDAAFVAVNPMDLLKTKKYPNSGGAFVVGADDNDYRPGQQAMYNAAKAAGMDVRYLEVPGGHSFAVWSEGLKQELPWLMQRVGLIS</sequence>
<dbReference type="Pfam" id="PF00756">
    <property type="entry name" value="Esterase"/>
    <property type="match status" value="1"/>
</dbReference>